<evidence type="ECO:0000313" key="4">
    <source>
        <dbReference type="EMBL" id="UGX91222.1"/>
    </source>
</evidence>
<name>A0A7Z0TQK7_9BRAD</name>
<reference evidence="5 6" key="4">
    <citation type="journal article" date="2022" name="Int. J. Syst. Evol. Microbiol.">
        <title>Strains of Bradyrhizobium barranii sp. nov. associated with legumes native to Canada are symbionts of soybeans and belong to different subspecies (subsp. barranii subsp. nov. and subsp. apii subsp. nov.) and symbiovars (sv. glycinearum and sv. septentrionale).</title>
        <authorList>
            <person name="Bromfield E.S.P."/>
            <person name="Cloutier S."/>
            <person name="Wasai-Hara S."/>
            <person name="Minamisawa K."/>
        </authorList>
    </citation>
    <scope>NUCLEOTIDE SEQUENCE [LARGE SCALE GENOMIC DNA]</scope>
    <source>
        <strain evidence="4 6">144S4</strain>
        <strain evidence="5">323S2</strain>
    </source>
</reference>
<dbReference type="EMBL" id="JACBFH010000001">
    <property type="protein sequence ID" value="NYY92836.1"/>
    <property type="molecule type" value="Genomic_DNA"/>
</dbReference>
<reference evidence="1" key="3">
    <citation type="submission" date="2021-03" db="EMBL/GenBank/DDBJ databases">
        <title>Whole Genome Sequence of Bradyrhizobium sp. Strain 144S4.</title>
        <authorList>
            <person name="Bromfield E.S.P."/>
            <person name="Cloutier S."/>
        </authorList>
    </citation>
    <scope>NUCLEOTIDE SEQUENCE [LARGE SCALE GENOMIC DNA]</scope>
    <source>
        <strain evidence="1">144S4</strain>
    </source>
</reference>
<evidence type="ECO:0000313" key="6">
    <source>
        <dbReference type="Proteomes" id="UP000664702"/>
    </source>
</evidence>
<dbReference type="Proteomes" id="UP000564836">
    <property type="component" value="Chromosome"/>
</dbReference>
<dbReference type="Proteomes" id="UP000664702">
    <property type="component" value="Chromosome"/>
</dbReference>
<dbReference type="AlphaFoldDB" id="A0A7Z0TQK7"/>
<sequence>MKALDDRTIANLEVALEEACRSLPHGGAHEIRREIAQKLLDSAAHGNKTLSGLIEVARAALAEAIKEFA</sequence>
<evidence type="ECO:0000313" key="2">
    <source>
        <dbReference type="EMBL" id="NYY92836.1"/>
    </source>
</evidence>
<accession>A0A7Z0TQK7</accession>
<dbReference type="RefSeq" id="WP_041959927.1">
    <property type="nucleotide sequence ID" value="NZ_CP086136.1"/>
</dbReference>
<evidence type="ECO:0000313" key="3">
    <source>
        <dbReference type="EMBL" id="UEM10756.1"/>
    </source>
</evidence>
<evidence type="ECO:0000313" key="5">
    <source>
        <dbReference type="Proteomes" id="UP000564836"/>
    </source>
</evidence>
<dbReference type="EMBL" id="CP088280">
    <property type="protein sequence ID" value="UGX91222.1"/>
    <property type="molecule type" value="Genomic_DNA"/>
</dbReference>
<gene>
    <name evidence="4" type="ORF">G6321_00036330</name>
    <name evidence="2" type="ORF">G6321_31965</name>
    <name evidence="3" type="ORF">J4G43_039945</name>
    <name evidence="1" type="ORF">J4G43_41835</name>
</gene>
<reference evidence="4 5" key="1">
    <citation type="journal article" date="2017" name="Syst. Appl. Microbiol.">
        <title>Soybeans inoculated with root zone soils of Canadian native legumes harbour diverse and novel Bradyrhizobium spp. that possess agricultural potential.</title>
        <authorList>
            <person name="Bromfield E.S.P."/>
            <person name="Cloutier S."/>
            <person name="Tambong J.T."/>
            <person name="Tran Thi T.V."/>
        </authorList>
    </citation>
    <scope>NUCLEOTIDE SEQUENCE [LARGE SCALE GENOMIC DNA]</scope>
    <source>
        <strain evidence="4 5">323S2</strain>
    </source>
</reference>
<proteinExistence type="predicted"/>
<protein>
    <submittedName>
        <fullName evidence="2">Uncharacterized protein</fullName>
    </submittedName>
</protein>
<dbReference type="EMBL" id="CP086136">
    <property type="protein sequence ID" value="UEM10756.1"/>
    <property type="molecule type" value="Genomic_DNA"/>
</dbReference>
<dbReference type="KEGG" id="bban:J4G43_039945"/>
<organism evidence="2">
    <name type="scientific">Bradyrhizobium barranii subsp. barranii</name>
    <dbReference type="NCBI Taxonomy" id="2823807"/>
    <lineage>
        <taxon>Bacteria</taxon>
        <taxon>Pseudomonadati</taxon>
        <taxon>Pseudomonadota</taxon>
        <taxon>Alphaproteobacteria</taxon>
        <taxon>Hyphomicrobiales</taxon>
        <taxon>Nitrobacteraceae</taxon>
        <taxon>Bradyrhizobium</taxon>
        <taxon>Bradyrhizobium barranii</taxon>
    </lineage>
</organism>
<evidence type="ECO:0000313" key="1">
    <source>
        <dbReference type="EMBL" id="MBO1867202.1"/>
    </source>
</evidence>
<dbReference type="EMBL" id="JAGEMI010000001">
    <property type="protein sequence ID" value="MBO1867202.1"/>
    <property type="molecule type" value="Genomic_DNA"/>
</dbReference>
<reference evidence="2" key="2">
    <citation type="submission" date="2020-06" db="EMBL/GenBank/DDBJ databases">
        <title>Whole Genome Sequence of Bradyrhizobium sp. Strain 323S2.</title>
        <authorList>
            <person name="Bromfield E.S.P."/>
        </authorList>
    </citation>
    <scope>NUCLEOTIDE SEQUENCE [LARGE SCALE GENOMIC DNA]</scope>
    <source>
        <strain evidence="2">323S2</strain>
    </source>
</reference>